<sequence>MRLPLRAIRNPRAEGISRRDSSLPRRRLRIDKESIKMVLVDMEKVSISFKKRFLEQEPVQEGLEEPLKVDGHESVLTLLYSRRDGYPEECPQQKARGVFTPNFWGIHNTLPDTVLSTLACIVESGNFDRSKVDLDQGGRASGDQTAEKDRSSSSLLIEKPAPTDPRPLARALHHIEKLAASLFGVSTECVEPLQVVRYTGGQSYTYHHDAISTPGFLVVEKEEGGKKWLEWVDADTGKQFPTEFPDPASGRRGRKSLNGTTSSKESTGPPIRIGTLLIYLNTLPYEWGAETDLTWATTRDVKAGKLVNPVRNCAVAWSNIDTQGRPAEGAIHQGRGLSANAPKGALKYAVNVWVCDRGVGDRSDSSKRRMADISEIEATRASSLDKPLTVACAQCFPWSLQCRGLGGELEEGEGQEESTEGKQAGECLEGLEEVCLMCGSSQPGEEGKNELVLCETDNCLAGVHLECYYPFLRSSHLLTTDYATLSAEGYVGPKMGRPLDVLCWRCPLCEPNNQGGFEGVELLPEKIRKEVFGDPKPKGPRAGEACASKRVTSASSSSSLSGPSSSAQEEGEGVPPVSSGAANAKGKKRISLPAAGGQKEGGESAGKKNKNVHTRT</sequence>
<evidence type="ECO:0000256" key="1">
    <source>
        <dbReference type="ARBA" id="ARBA00001961"/>
    </source>
</evidence>
<dbReference type="PhylomeDB" id="A0A0K6SAY0"/>
<dbReference type="SMART" id="SM00702">
    <property type="entry name" value="P4Hc"/>
    <property type="match status" value="1"/>
</dbReference>
<evidence type="ECO:0000256" key="3">
    <source>
        <dbReference type="ARBA" id="ARBA00022964"/>
    </source>
</evidence>
<dbReference type="GO" id="GO:0016705">
    <property type="term" value="F:oxidoreductase activity, acting on paired donors, with incorporation or reduction of molecular oxygen"/>
    <property type="evidence" value="ECO:0007669"/>
    <property type="project" value="InterPro"/>
</dbReference>
<protein>
    <recommendedName>
        <fullName evidence="7">Prolyl 4-hydroxylase alpha subunit domain-containing protein</fullName>
    </recommendedName>
</protein>
<evidence type="ECO:0000256" key="4">
    <source>
        <dbReference type="ARBA" id="ARBA00023002"/>
    </source>
</evidence>
<evidence type="ECO:0000256" key="2">
    <source>
        <dbReference type="ARBA" id="ARBA00022723"/>
    </source>
</evidence>
<dbReference type="GO" id="GO:0031418">
    <property type="term" value="F:L-ascorbic acid binding"/>
    <property type="evidence" value="ECO:0007669"/>
    <property type="project" value="InterPro"/>
</dbReference>
<evidence type="ECO:0000259" key="7">
    <source>
        <dbReference type="SMART" id="SM00702"/>
    </source>
</evidence>
<dbReference type="PANTHER" id="PTHR10869">
    <property type="entry name" value="PROLYL 4-HYDROXYLASE ALPHA SUBUNIT"/>
    <property type="match status" value="1"/>
</dbReference>
<evidence type="ECO:0000256" key="6">
    <source>
        <dbReference type="SAM" id="MobiDB-lite"/>
    </source>
</evidence>
<comment type="cofactor">
    <cofactor evidence="1">
        <name>L-ascorbate</name>
        <dbReference type="ChEBI" id="CHEBI:38290"/>
    </cofactor>
</comment>
<evidence type="ECO:0000313" key="8">
    <source>
        <dbReference type="EMBL" id="CUC10755.1"/>
    </source>
</evidence>
<feature type="region of interest" description="Disordered" evidence="6">
    <location>
        <begin position="239"/>
        <end position="268"/>
    </location>
</feature>
<dbReference type="InterPro" id="IPR045054">
    <property type="entry name" value="P4HA-like"/>
</dbReference>
<feature type="region of interest" description="Disordered" evidence="6">
    <location>
        <begin position="132"/>
        <end position="165"/>
    </location>
</feature>
<dbReference type="AlphaFoldDB" id="A0A0K6SAY0"/>
<proteinExistence type="predicted"/>
<feature type="domain" description="Prolyl 4-hydroxylase alpha subunit" evidence="7">
    <location>
        <begin position="101"/>
        <end position="355"/>
    </location>
</feature>
<dbReference type="PANTHER" id="PTHR10869:SF246">
    <property type="entry name" value="TRANSMEMBRANE PROLYL 4-HYDROXYLASE"/>
    <property type="match status" value="1"/>
</dbReference>
<feature type="region of interest" description="Disordered" evidence="6">
    <location>
        <begin position="531"/>
        <end position="616"/>
    </location>
</feature>
<dbReference type="EMBL" id="CDMZ01005625">
    <property type="protein sequence ID" value="CUC10755.1"/>
    <property type="molecule type" value="Genomic_DNA"/>
</dbReference>
<reference evidence="8" key="1">
    <citation type="submission" date="2014-11" db="EMBL/GenBank/DDBJ databases">
        <title>Molecular phylogeny of cliff fern family Woodsiaceae with morphological implications.</title>
        <authorList>
            <person name="Shao Y.-Z."/>
            <person name="Wei R."/>
            <person name="Zhang X.-C."/>
        </authorList>
    </citation>
    <scope>NUCLEOTIDE SEQUENCE</scope>
</reference>
<dbReference type="VEuPathDB" id="CryptoDB:Cvel_11872"/>
<keyword evidence="3" id="KW-0223">Dioxygenase</keyword>
<dbReference type="GO" id="GO:0005506">
    <property type="term" value="F:iron ion binding"/>
    <property type="evidence" value="ECO:0007669"/>
    <property type="project" value="InterPro"/>
</dbReference>
<dbReference type="Gene3D" id="2.60.120.620">
    <property type="entry name" value="q2cbj1_9rhob like domain"/>
    <property type="match status" value="1"/>
</dbReference>
<keyword evidence="2" id="KW-0479">Metal-binding</keyword>
<evidence type="ECO:0000256" key="5">
    <source>
        <dbReference type="ARBA" id="ARBA00023004"/>
    </source>
</evidence>
<keyword evidence="4" id="KW-0560">Oxidoreductase</keyword>
<dbReference type="InterPro" id="IPR006620">
    <property type="entry name" value="Pro_4_hyd_alph"/>
</dbReference>
<feature type="compositionally biased region" description="Low complexity" evidence="6">
    <location>
        <begin position="548"/>
        <end position="566"/>
    </location>
</feature>
<feature type="compositionally biased region" description="Basic residues" evidence="6">
    <location>
        <begin position="607"/>
        <end position="616"/>
    </location>
</feature>
<name>A0A0K6SAY0_9ALVE</name>
<feature type="compositionally biased region" description="Polar residues" evidence="6">
    <location>
        <begin position="257"/>
        <end position="266"/>
    </location>
</feature>
<keyword evidence="5" id="KW-0408">Iron</keyword>
<accession>A0A0K6SAY0</accession>
<dbReference type="InterPro" id="IPR013083">
    <property type="entry name" value="Znf_RING/FYVE/PHD"/>
</dbReference>
<dbReference type="Gene3D" id="3.30.40.10">
    <property type="entry name" value="Zinc/RING finger domain, C3HC4 (zinc finger)"/>
    <property type="match status" value="1"/>
</dbReference>
<dbReference type="GO" id="GO:0051213">
    <property type="term" value="F:dioxygenase activity"/>
    <property type="evidence" value="ECO:0007669"/>
    <property type="project" value="UniProtKB-KW"/>
</dbReference>
<organism evidence="8">
    <name type="scientific">Chromera velia CCMP2878</name>
    <dbReference type="NCBI Taxonomy" id="1169474"/>
    <lineage>
        <taxon>Eukaryota</taxon>
        <taxon>Sar</taxon>
        <taxon>Alveolata</taxon>
        <taxon>Colpodellida</taxon>
        <taxon>Chromeraceae</taxon>
        <taxon>Chromera</taxon>
    </lineage>
</organism>
<gene>
    <name evidence="8" type="ORF">Cvel_11872.t2.CR1</name>
</gene>